<sequence>MSGNAFIAPTVAFGRVLRKHRLAVGLSQEQLGLESGVQRNFISLIETGQNQPTITTIFKLAKALGMKPSNLVAAAEKLLEE</sequence>
<organism evidence="3 4">
    <name type="scientific">Rhodoferax ferrireducens</name>
    <dbReference type="NCBI Taxonomy" id="192843"/>
    <lineage>
        <taxon>Bacteria</taxon>
        <taxon>Pseudomonadati</taxon>
        <taxon>Pseudomonadota</taxon>
        <taxon>Betaproteobacteria</taxon>
        <taxon>Burkholderiales</taxon>
        <taxon>Comamonadaceae</taxon>
        <taxon>Rhodoferax</taxon>
    </lineage>
</organism>
<dbReference type="GO" id="GO:0003700">
    <property type="term" value="F:DNA-binding transcription factor activity"/>
    <property type="evidence" value="ECO:0007669"/>
    <property type="project" value="TreeGrafter"/>
</dbReference>
<dbReference type="EMBL" id="MTEI01000033">
    <property type="protein sequence ID" value="OQW85816.1"/>
    <property type="molecule type" value="Genomic_DNA"/>
</dbReference>
<dbReference type="GO" id="GO:0003677">
    <property type="term" value="F:DNA binding"/>
    <property type="evidence" value="ECO:0007669"/>
    <property type="project" value="UniProtKB-KW"/>
</dbReference>
<gene>
    <name evidence="3" type="ORF">BWK72_20300</name>
</gene>
<dbReference type="Gene3D" id="1.10.260.40">
    <property type="entry name" value="lambda repressor-like DNA-binding domains"/>
    <property type="match status" value="1"/>
</dbReference>
<dbReference type="PANTHER" id="PTHR46797:SF1">
    <property type="entry name" value="METHYLPHOSPHONATE SYNTHASE"/>
    <property type="match status" value="1"/>
</dbReference>
<accession>A0A1W9KNS3</accession>
<dbReference type="SUPFAM" id="SSF47413">
    <property type="entry name" value="lambda repressor-like DNA-binding domains"/>
    <property type="match status" value="1"/>
</dbReference>
<dbReference type="InterPro" id="IPR010982">
    <property type="entry name" value="Lambda_DNA-bd_dom_sf"/>
</dbReference>
<name>A0A1W9KNS3_9BURK</name>
<dbReference type="InterPro" id="IPR050807">
    <property type="entry name" value="TransReg_Diox_bact_type"/>
</dbReference>
<dbReference type="SMART" id="SM00530">
    <property type="entry name" value="HTH_XRE"/>
    <property type="match status" value="1"/>
</dbReference>
<feature type="domain" description="HTH cro/C1-type" evidence="2">
    <location>
        <begin position="17"/>
        <end position="71"/>
    </location>
</feature>
<dbReference type="InterPro" id="IPR001387">
    <property type="entry name" value="Cro/C1-type_HTH"/>
</dbReference>
<comment type="caution">
    <text evidence="3">The sequence shown here is derived from an EMBL/GenBank/DDBJ whole genome shotgun (WGS) entry which is preliminary data.</text>
</comment>
<evidence type="ECO:0000313" key="3">
    <source>
        <dbReference type="EMBL" id="OQW85816.1"/>
    </source>
</evidence>
<dbReference type="CDD" id="cd00093">
    <property type="entry name" value="HTH_XRE"/>
    <property type="match status" value="1"/>
</dbReference>
<dbReference type="AlphaFoldDB" id="A0A1W9KNS3"/>
<evidence type="ECO:0000259" key="2">
    <source>
        <dbReference type="PROSITE" id="PS50943"/>
    </source>
</evidence>
<dbReference type="PANTHER" id="PTHR46797">
    <property type="entry name" value="HTH-TYPE TRANSCRIPTIONAL REGULATOR"/>
    <property type="match status" value="1"/>
</dbReference>
<dbReference type="GO" id="GO:0005829">
    <property type="term" value="C:cytosol"/>
    <property type="evidence" value="ECO:0007669"/>
    <property type="project" value="TreeGrafter"/>
</dbReference>
<proteinExistence type="predicted"/>
<dbReference type="Proteomes" id="UP000192505">
    <property type="component" value="Unassembled WGS sequence"/>
</dbReference>
<reference evidence="3 4" key="1">
    <citation type="submission" date="2017-01" db="EMBL/GenBank/DDBJ databases">
        <title>Novel large sulfur bacteria in the metagenomes of groundwater-fed chemosynthetic microbial mats in the Lake Huron basin.</title>
        <authorList>
            <person name="Sharrar A.M."/>
            <person name="Flood B.E."/>
            <person name="Bailey J.V."/>
            <person name="Jones D.S."/>
            <person name="Biddanda B."/>
            <person name="Ruberg S.A."/>
            <person name="Marcus D.N."/>
            <person name="Dick G.J."/>
        </authorList>
    </citation>
    <scope>NUCLEOTIDE SEQUENCE [LARGE SCALE GENOMIC DNA]</scope>
    <source>
        <strain evidence="3">A7</strain>
    </source>
</reference>
<evidence type="ECO:0000256" key="1">
    <source>
        <dbReference type="ARBA" id="ARBA00023125"/>
    </source>
</evidence>
<protein>
    <recommendedName>
        <fullName evidence="2">HTH cro/C1-type domain-containing protein</fullName>
    </recommendedName>
</protein>
<evidence type="ECO:0000313" key="4">
    <source>
        <dbReference type="Proteomes" id="UP000192505"/>
    </source>
</evidence>
<dbReference type="Pfam" id="PF01381">
    <property type="entry name" value="HTH_3"/>
    <property type="match status" value="1"/>
</dbReference>
<dbReference type="PROSITE" id="PS50943">
    <property type="entry name" value="HTH_CROC1"/>
    <property type="match status" value="1"/>
</dbReference>
<keyword evidence="1" id="KW-0238">DNA-binding</keyword>